<keyword evidence="3" id="KW-0238">DNA-binding</keyword>
<dbReference type="CDD" id="cd05466">
    <property type="entry name" value="PBP2_LTTR_substrate"/>
    <property type="match status" value="1"/>
</dbReference>
<sequence length="284" mass="30355">MNLFQLRAFDAVAKEGSFTRAAERLFISQPAVTGHVKALEAHYHVLLLRRGARTVSLTPEGKQLASITHALFGLADEAHAWLEARREVLSGQLAIAADSPQQVMPLLARLREHHPGVVVQLTLGNAQSTLDALLAEQVDVALITTAAPRHGLHLQPLAASRLLLLLPIGHPWAGCPAVRVAQLEGQGMVLREPGSMTRQTLETACQHAAAKPQVMLVVGSREAVGEAVAAGLGLGVVLSGELSPDPRLCTVPLLGEGLEQPHMLACLARRRELKLIRTVFELAG</sequence>
<dbReference type="Proteomes" id="UP000805841">
    <property type="component" value="Unassembled WGS sequence"/>
</dbReference>
<evidence type="ECO:0000256" key="3">
    <source>
        <dbReference type="ARBA" id="ARBA00023125"/>
    </source>
</evidence>
<accession>A0ABR7Z6H4</accession>
<dbReference type="RefSeq" id="WP_190423685.1">
    <property type="nucleotide sequence ID" value="NZ_JAAOCA010000026.1"/>
</dbReference>
<dbReference type="Pfam" id="PF00126">
    <property type="entry name" value="HTH_1"/>
    <property type="match status" value="1"/>
</dbReference>
<evidence type="ECO:0000256" key="1">
    <source>
        <dbReference type="ARBA" id="ARBA00009437"/>
    </source>
</evidence>
<dbReference type="Gene3D" id="1.10.10.10">
    <property type="entry name" value="Winged helix-like DNA-binding domain superfamily/Winged helix DNA-binding domain"/>
    <property type="match status" value="1"/>
</dbReference>
<dbReference type="InterPro" id="IPR036390">
    <property type="entry name" value="WH_DNA-bd_sf"/>
</dbReference>
<name>A0ABR7Z6H4_9PSED</name>
<gene>
    <name evidence="6" type="ORF">HAQ05_19785</name>
</gene>
<keyword evidence="2" id="KW-0805">Transcription regulation</keyword>
<dbReference type="InterPro" id="IPR000847">
    <property type="entry name" value="LysR_HTH_N"/>
</dbReference>
<evidence type="ECO:0000313" key="6">
    <source>
        <dbReference type="EMBL" id="MBD1600924.1"/>
    </source>
</evidence>
<evidence type="ECO:0000256" key="2">
    <source>
        <dbReference type="ARBA" id="ARBA00023015"/>
    </source>
</evidence>
<evidence type="ECO:0000313" key="7">
    <source>
        <dbReference type="Proteomes" id="UP000805841"/>
    </source>
</evidence>
<reference evidence="6 7" key="1">
    <citation type="journal article" date="2020" name="Insects">
        <title>Bacteria Belonging to Pseudomonas typographi sp. nov. from the Bark Beetle Ips typographus Have Genomic Potential to Aid in the Host Ecology.</title>
        <authorList>
            <person name="Peral-Aranega E."/>
            <person name="Saati-Santamaria Z."/>
            <person name="Kolarik M."/>
            <person name="Rivas R."/>
            <person name="Garcia-Fraile P."/>
        </authorList>
    </citation>
    <scope>NUCLEOTIDE SEQUENCE [LARGE SCALE GENOMIC DNA]</scope>
    <source>
        <strain evidence="6 7">CA3A</strain>
    </source>
</reference>
<dbReference type="PROSITE" id="PS50931">
    <property type="entry name" value="HTH_LYSR"/>
    <property type="match status" value="1"/>
</dbReference>
<evidence type="ECO:0000256" key="4">
    <source>
        <dbReference type="ARBA" id="ARBA00023163"/>
    </source>
</evidence>
<keyword evidence="7" id="KW-1185">Reference proteome</keyword>
<proteinExistence type="inferred from homology"/>
<dbReference type="SUPFAM" id="SSF53850">
    <property type="entry name" value="Periplasmic binding protein-like II"/>
    <property type="match status" value="1"/>
</dbReference>
<feature type="domain" description="HTH lysR-type" evidence="5">
    <location>
        <begin position="1"/>
        <end position="58"/>
    </location>
</feature>
<organism evidence="6 7">
    <name type="scientific">Pseudomonas typographi</name>
    <dbReference type="NCBI Taxonomy" id="2715964"/>
    <lineage>
        <taxon>Bacteria</taxon>
        <taxon>Pseudomonadati</taxon>
        <taxon>Pseudomonadota</taxon>
        <taxon>Gammaproteobacteria</taxon>
        <taxon>Pseudomonadales</taxon>
        <taxon>Pseudomonadaceae</taxon>
        <taxon>Pseudomonas</taxon>
    </lineage>
</organism>
<dbReference type="Gene3D" id="3.40.190.290">
    <property type="match status" value="1"/>
</dbReference>
<dbReference type="EMBL" id="JAAOCA010000026">
    <property type="protein sequence ID" value="MBD1600924.1"/>
    <property type="molecule type" value="Genomic_DNA"/>
</dbReference>
<protein>
    <submittedName>
        <fullName evidence="6">LysR family transcriptional regulator</fullName>
    </submittedName>
</protein>
<evidence type="ECO:0000259" key="5">
    <source>
        <dbReference type="PROSITE" id="PS50931"/>
    </source>
</evidence>
<dbReference type="PANTHER" id="PTHR30126">
    <property type="entry name" value="HTH-TYPE TRANSCRIPTIONAL REGULATOR"/>
    <property type="match status" value="1"/>
</dbReference>
<dbReference type="PRINTS" id="PR00039">
    <property type="entry name" value="HTHLYSR"/>
</dbReference>
<keyword evidence="4" id="KW-0804">Transcription</keyword>
<dbReference type="InterPro" id="IPR036388">
    <property type="entry name" value="WH-like_DNA-bd_sf"/>
</dbReference>
<comment type="similarity">
    <text evidence="1">Belongs to the LysR transcriptional regulatory family.</text>
</comment>
<dbReference type="Pfam" id="PF03466">
    <property type="entry name" value="LysR_substrate"/>
    <property type="match status" value="1"/>
</dbReference>
<dbReference type="SUPFAM" id="SSF46785">
    <property type="entry name" value="Winged helix' DNA-binding domain"/>
    <property type="match status" value="1"/>
</dbReference>
<comment type="caution">
    <text evidence="6">The sequence shown here is derived from an EMBL/GenBank/DDBJ whole genome shotgun (WGS) entry which is preliminary data.</text>
</comment>
<dbReference type="InterPro" id="IPR005119">
    <property type="entry name" value="LysR_subst-bd"/>
</dbReference>
<dbReference type="PANTHER" id="PTHR30126:SF94">
    <property type="entry name" value="LYSR FAMILY TRANSCRIPTIONAL REGULATOR"/>
    <property type="match status" value="1"/>
</dbReference>